<accession>A0A0A0EQX7</accession>
<comment type="caution">
    <text evidence="1">The sequence shown here is derived from an EMBL/GenBank/DDBJ whole genome shotgun (WGS) entry which is preliminary data.</text>
</comment>
<evidence type="ECO:0000313" key="1">
    <source>
        <dbReference type="EMBL" id="KGM52573.1"/>
    </source>
</evidence>
<reference evidence="1 2" key="1">
    <citation type="submission" date="2013-08" db="EMBL/GenBank/DDBJ databases">
        <title>Genome sequencing of Lysobacter.</title>
        <authorList>
            <person name="Zhang S."/>
            <person name="Wang G."/>
        </authorList>
    </citation>
    <scope>NUCLEOTIDE SEQUENCE [LARGE SCALE GENOMIC DNA]</scope>
    <source>
        <strain evidence="1 2">Ko07</strain>
    </source>
</reference>
<keyword evidence="2" id="KW-1185">Reference proteome</keyword>
<name>A0A0A0EQX7_9GAMM</name>
<gene>
    <name evidence="1" type="ORF">N792_05780</name>
</gene>
<organism evidence="1 2">
    <name type="scientific">Lysobacter concretionis Ko07 = DSM 16239</name>
    <dbReference type="NCBI Taxonomy" id="1122185"/>
    <lineage>
        <taxon>Bacteria</taxon>
        <taxon>Pseudomonadati</taxon>
        <taxon>Pseudomonadota</taxon>
        <taxon>Gammaproteobacteria</taxon>
        <taxon>Lysobacterales</taxon>
        <taxon>Lysobacteraceae</taxon>
        <taxon>Novilysobacter</taxon>
    </lineage>
</organism>
<evidence type="ECO:0000313" key="2">
    <source>
        <dbReference type="Proteomes" id="UP000030017"/>
    </source>
</evidence>
<dbReference type="eggNOG" id="ENOG50344TF">
    <property type="taxonomic scope" value="Bacteria"/>
</dbReference>
<dbReference type="AlphaFoldDB" id="A0A0A0EQX7"/>
<dbReference type="Proteomes" id="UP000030017">
    <property type="component" value="Unassembled WGS sequence"/>
</dbReference>
<protein>
    <submittedName>
        <fullName evidence="1">Uncharacterized protein</fullName>
    </submittedName>
</protein>
<dbReference type="EMBL" id="AVPS01000003">
    <property type="protein sequence ID" value="KGM52573.1"/>
    <property type="molecule type" value="Genomic_DNA"/>
</dbReference>
<sequence length="423" mass="47298">MSRLRGPTAEQVEALALMQQSPLPTEGNAFPALWLLAYDVPESRLQAIADADAEFFAATPMYRLEDHKVWAKLSTAHADYADQTPSTDDFERFCKTRQENCLDKVRADPAAYDALIERNRALLDRVAGLSRYSHYRYTATNSTDMMLPPFQLAGYGLTRVAWQFARGDVDEALAGACDGVRTWRRLGAHSDSLLARMIGIAYASDGYARLLAQMLAELPASHELPASCDSAFSPPAVADLSICEAMKGEFSLADHAVRSQLLGELARSPWIHRAIGSLVFDVDQTSAMTAVINARHCSDDTNAQLQLDQPMATPESSLNLWRLECVANFAGCVLTDVARPAYADYQWRAQDYGARLELMAALLWLREHADPDEPLQAQLTRRWEATRRGDRGIRFVEDGSMVELEEFSRRPDREWRLPLLPSR</sequence>
<proteinExistence type="predicted"/>